<evidence type="ECO:0000313" key="2">
    <source>
        <dbReference type="EMBL" id="MBS4198807.1"/>
    </source>
</evidence>
<dbReference type="RefSeq" id="WP_213109533.1">
    <property type="nucleotide sequence ID" value="NZ_JAGYPJ010000001.1"/>
</dbReference>
<comment type="caution">
    <text evidence="2">The sequence shown here is derived from an EMBL/GenBank/DDBJ whole genome shotgun (WGS) entry which is preliminary data.</text>
</comment>
<keyword evidence="1" id="KW-1133">Transmembrane helix</keyword>
<accession>A0A942TLE2</accession>
<dbReference type="Proteomes" id="UP000682713">
    <property type="component" value="Unassembled WGS sequence"/>
</dbReference>
<evidence type="ECO:0000256" key="1">
    <source>
        <dbReference type="SAM" id="Phobius"/>
    </source>
</evidence>
<keyword evidence="1" id="KW-0812">Transmembrane</keyword>
<evidence type="ECO:0000313" key="3">
    <source>
        <dbReference type="Proteomes" id="UP000682713"/>
    </source>
</evidence>
<feature type="transmembrane region" description="Helical" evidence="1">
    <location>
        <begin position="31"/>
        <end position="48"/>
    </location>
</feature>
<keyword evidence="1" id="KW-0472">Membrane</keyword>
<dbReference type="EMBL" id="JAGYPJ010000001">
    <property type="protein sequence ID" value="MBS4198807.1"/>
    <property type="molecule type" value="Genomic_DNA"/>
</dbReference>
<reference evidence="2 3" key="1">
    <citation type="submission" date="2021-05" db="EMBL/GenBank/DDBJ databases">
        <title>Novel Bacillus species.</title>
        <authorList>
            <person name="Liu G."/>
        </authorList>
    </citation>
    <scope>NUCLEOTIDE SEQUENCE [LARGE SCALE GENOMIC DNA]</scope>
    <source>
        <strain evidence="2 3">FJAT-49732</strain>
    </source>
</reference>
<organism evidence="2 3">
    <name type="scientific">Lederbergia citrisecunda</name>
    <dbReference type="NCBI Taxonomy" id="2833583"/>
    <lineage>
        <taxon>Bacteria</taxon>
        <taxon>Bacillati</taxon>
        <taxon>Bacillota</taxon>
        <taxon>Bacilli</taxon>
        <taxon>Bacillales</taxon>
        <taxon>Bacillaceae</taxon>
        <taxon>Lederbergia</taxon>
    </lineage>
</organism>
<sequence length="80" mass="9232">MVKKYIALLLQLMIWSGFTLAEWFSGKEHLLSKVILFIVFSYLAILIARKIVESKKDTLIITVVSLFTYGLLHSALHFFI</sequence>
<protein>
    <submittedName>
        <fullName evidence="2">Uncharacterized protein</fullName>
    </submittedName>
</protein>
<proteinExistence type="predicted"/>
<feature type="transmembrane region" description="Helical" evidence="1">
    <location>
        <begin position="60"/>
        <end position="79"/>
    </location>
</feature>
<dbReference type="AlphaFoldDB" id="A0A942TLE2"/>
<gene>
    <name evidence="2" type="ORF">KHA93_03965</name>
</gene>
<name>A0A942TLE2_9BACI</name>
<keyword evidence="3" id="KW-1185">Reference proteome</keyword>